<dbReference type="InterPro" id="IPR018713">
    <property type="entry name" value="MPAB/Lcp_cat_dom"/>
</dbReference>
<organism evidence="3 4">
    <name type="scientific">Luteipulveratus halotolerans</name>
    <dbReference type="NCBI Taxonomy" id="1631356"/>
    <lineage>
        <taxon>Bacteria</taxon>
        <taxon>Bacillati</taxon>
        <taxon>Actinomycetota</taxon>
        <taxon>Actinomycetes</taxon>
        <taxon>Micrococcales</taxon>
        <taxon>Dermacoccaceae</taxon>
        <taxon>Luteipulveratus</taxon>
    </lineage>
</organism>
<evidence type="ECO:0000259" key="2">
    <source>
        <dbReference type="Pfam" id="PF09995"/>
    </source>
</evidence>
<dbReference type="RefSeq" id="WP_050671480.1">
    <property type="nucleotide sequence ID" value="NZ_LAIR01000002.1"/>
</dbReference>
<proteinExistence type="predicted"/>
<evidence type="ECO:0000313" key="3">
    <source>
        <dbReference type="EMBL" id="KNX38946.1"/>
    </source>
</evidence>
<feature type="domain" description="ER-bound oxygenase mpaB/mpaB'/Rubber oxygenase catalytic" evidence="2">
    <location>
        <begin position="158"/>
        <end position="365"/>
    </location>
</feature>
<dbReference type="PATRIC" id="fig|1631356.3.peg.4087"/>
<feature type="compositionally biased region" description="Low complexity" evidence="1">
    <location>
        <begin position="1"/>
        <end position="10"/>
    </location>
</feature>
<dbReference type="EMBL" id="LAIR01000002">
    <property type="protein sequence ID" value="KNX38946.1"/>
    <property type="molecule type" value="Genomic_DNA"/>
</dbReference>
<gene>
    <name evidence="3" type="ORF">VV01_20330</name>
</gene>
<comment type="caution">
    <text evidence="3">The sequence shown here is derived from an EMBL/GenBank/DDBJ whole genome shotgun (WGS) entry which is preliminary data.</text>
</comment>
<dbReference type="PANTHER" id="PTHR37539">
    <property type="entry name" value="SECRETED PROTEIN-RELATED"/>
    <property type="match status" value="1"/>
</dbReference>
<keyword evidence="4" id="KW-1185">Reference proteome</keyword>
<dbReference type="Pfam" id="PF09995">
    <property type="entry name" value="MPAB_Lcp_cat"/>
    <property type="match status" value="1"/>
</dbReference>
<dbReference type="Proteomes" id="UP000037397">
    <property type="component" value="Unassembled WGS sequence"/>
</dbReference>
<reference evidence="4" key="1">
    <citation type="submission" date="2015-03" db="EMBL/GenBank/DDBJ databases">
        <title>Luteipulveratus halotolerans sp. nov., a novel actinobacterium (Dermacoccaceae) from Sarawak, Malaysia.</title>
        <authorList>
            <person name="Juboi H."/>
            <person name="Basik A."/>
            <person name="Shamsul S.S."/>
            <person name="Arnold P."/>
            <person name="Schmitt E.K."/>
            <person name="Sanglier J.-J."/>
            <person name="Yeo T."/>
        </authorList>
    </citation>
    <scope>NUCLEOTIDE SEQUENCE [LARGE SCALE GENOMIC DNA]</scope>
    <source>
        <strain evidence="4">C296001</strain>
    </source>
</reference>
<dbReference type="GO" id="GO:0016491">
    <property type="term" value="F:oxidoreductase activity"/>
    <property type="evidence" value="ECO:0007669"/>
    <property type="project" value="InterPro"/>
</dbReference>
<evidence type="ECO:0000256" key="1">
    <source>
        <dbReference type="SAM" id="MobiDB-lite"/>
    </source>
</evidence>
<sequence>MTAPARTTTPTRHREAEARGARLGRTLRRFSGLQDEPVDEQLLDRLGEALLERDELGAVLATAMRFPAGDPDRVTRADLRAALESDGEVHAPASLAVFMAEVRTPPRWVDWDRVDAGARAFSRLGRNAGDVLLQLSLIGGYRFGGPTDLLVATGGLTGDDSLRRLAETQDWTLGLARPRALRPGGDAWRQTVHVRVMHALVNASYENDPSRWDIARWGLPINQADQAGTLGLFDATLLVGCRALGVPVSRADADDLLHLWKYVGWLMGVHADFLTDDERERNRINLHLLLAAAEQTAAGRELAASVVSAQTSRDFGSPTPWRARVHGRYEQERLLSMLTAFLGVRSMRELGLPVRPPWAFGARAVGNVWRYRVVGRGARGRRALEQRGRAQQERVVASYAHAGSRGVAALPE</sequence>
<dbReference type="OrthoDB" id="7614910at2"/>
<name>A0A0L6CMF3_9MICO</name>
<dbReference type="AlphaFoldDB" id="A0A0L6CMF3"/>
<dbReference type="PANTHER" id="PTHR37539:SF1">
    <property type="entry name" value="ER-BOUND OXYGENASE MPAB_MPAB'_RUBBER OXYGENASE CATALYTIC DOMAIN-CONTAINING PROTEIN"/>
    <property type="match status" value="1"/>
</dbReference>
<protein>
    <recommendedName>
        <fullName evidence="2">ER-bound oxygenase mpaB/mpaB'/Rubber oxygenase catalytic domain-containing protein</fullName>
    </recommendedName>
</protein>
<dbReference type="STRING" id="1631356.VV01_20330"/>
<evidence type="ECO:0000313" key="4">
    <source>
        <dbReference type="Proteomes" id="UP000037397"/>
    </source>
</evidence>
<feature type="region of interest" description="Disordered" evidence="1">
    <location>
        <begin position="1"/>
        <end position="21"/>
    </location>
</feature>
<accession>A0A0L6CMF3</accession>
<dbReference type="InterPro" id="IPR037473">
    <property type="entry name" value="Lcp-like"/>
</dbReference>